<gene>
    <name evidence="1" type="ORF">L9F63_010695</name>
</gene>
<name>A0AAD8AGF1_DIPPU</name>
<evidence type="ECO:0000313" key="2">
    <source>
        <dbReference type="Proteomes" id="UP001233999"/>
    </source>
</evidence>
<proteinExistence type="predicted"/>
<dbReference type="AlphaFoldDB" id="A0AAD8AGF1"/>
<feature type="non-terminal residue" evidence="1">
    <location>
        <position position="64"/>
    </location>
</feature>
<comment type="caution">
    <text evidence="1">The sequence shown here is derived from an EMBL/GenBank/DDBJ whole genome shotgun (WGS) entry which is preliminary data.</text>
</comment>
<reference evidence="1" key="2">
    <citation type="submission" date="2023-05" db="EMBL/GenBank/DDBJ databases">
        <authorList>
            <person name="Fouks B."/>
        </authorList>
    </citation>
    <scope>NUCLEOTIDE SEQUENCE</scope>
    <source>
        <strain evidence="1">Stay&amp;Tobe</strain>
        <tissue evidence="1">Testes</tissue>
    </source>
</reference>
<reference evidence="1" key="1">
    <citation type="journal article" date="2023" name="IScience">
        <title>Live-bearing cockroach genome reveals convergent evolutionary mechanisms linked to viviparity in insects and beyond.</title>
        <authorList>
            <person name="Fouks B."/>
            <person name="Harrison M.C."/>
            <person name="Mikhailova A.A."/>
            <person name="Marchal E."/>
            <person name="English S."/>
            <person name="Carruthers M."/>
            <person name="Jennings E.C."/>
            <person name="Chiamaka E.L."/>
            <person name="Frigard R.A."/>
            <person name="Pippel M."/>
            <person name="Attardo G.M."/>
            <person name="Benoit J.B."/>
            <person name="Bornberg-Bauer E."/>
            <person name="Tobe S.S."/>
        </authorList>
    </citation>
    <scope>NUCLEOTIDE SEQUENCE</scope>
    <source>
        <strain evidence="1">Stay&amp;Tobe</strain>
    </source>
</reference>
<protein>
    <submittedName>
        <fullName evidence="1">Uncharacterized protein</fullName>
    </submittedName>
</protein>
<sequence length="64" mass="7373">MLAGIEWNYDRREDGTHKIAGEVQLRTYGRFLEEYGGQLQGIEEALEESVCDSWDINLDPITLQ</sequence>
<dbReference type="Proteomes" id="UP001233999">
    <property type="component" value="Unassembled WGS sequence"/>
</dbReference>
<organism evidence="1 2">
    <name type="scientific">Diploptera punctata</name>
    <name type="common">Pacific beetle cockroach</name>
    <dbReference type="NCBI Taxonomy" id="6984"/>
    <lineage>
        <taxon>Eukaryota</taxon>
        <taxon>Metazoa</taxon>
        <taxon>Ecdysozoa</taxon>
        <taxon>Arthropoda</taxon>
        <taxon>Hexapoda</taxon>
        <taxon>Insecta</taxon>
        <taxon>Pterygota</taxon>
        <taxon>Neoptera</taxon>
        <taxon>Polyneoptera</taxon>
        <taxon>Dictyoptera</taxon>
        <taxon>Blattodea</taxon>
        <taxon>Blaberoidea</taxon>
        <taxon>Blaberidae</taxon>
        <taxon>Diplopterinae</taxon>
        <taxon>Diploptera</taxon>
    </lineage>
</organism>
<keyword evidence="2" id="KW-1185">Reference proteome</keyword>
<evidence type="ECO:0000313" key="1">
    <source>
        <dbReference type="EMBL" id="KAJ9598625.1"/>
    </source>
</evidence>
<dbReference type="EMBL" id="JASPKZ010001202">
    <property type="protein sequence ID" value="KAJ9598625.1"/>
    <property type="molecule type" value="Genomic_DNA"/>
</dbReference>
<accession>A0AAD8AGF1</accession>